<evidence type="ECO:0000256" key="1">
    <source>
        <dbReference type="SAM" id="MobiDB-lite"/>
    </source>
</evidence>
<protein>
    <submittedName>
        <fullName evidence="2">Uncharacterized protein</fullName>
    </submittedName>
</protein>
<dbReference type="RefSeq" id="WP_399594861.1">
    <property type="nucleotide sequence ID" value="NZ_JBITPR010000063.1"/>
</dbReference>
<evidence type="ECO:0000313" key="2">
    <source>
        <dbReference type="EMBL" id="MFI7875781.1"/>
    </source>
</evidence>
<feature type="compositionally biased region" description="Basic and acidic residues" evidence="1">
    <location>
        <begin position="63"/>
        <end position="74"/>
    </location>
</feature>
<proteinExistence type="predicted"/>
<gene>
    <name evidence="2" type="ORF">AB4829_34970</name>
</gene>
<name>A0ABW8BNX4_9ACTN</name>
<feature type="region of interest" description="Disordered" evidence="1">
    <location>
        <begin position="132"/>
        <end position="154"/>
    </location>
</feature>
<sequence>MEQEVATLAMTGATTIVAAMATGAWENARNATVALYRRYVPAQQAAVEVQLDGSAGRVESAQDPERERERQLPRWQDDLEDFLQRNPEAAAELHALVDRIQQELPGAQQSWAQTNIARDHGIVNAVQHGSQHNYYMDSSPPATARAEGSGEVSE</sequence>
<comment type="caution">
    <text evidence="2">The sequence shown here is derived from an EMBL/GenBank/DDBJ whole genome shotgun (WGS) entry which is preliminary data.</text>
</comment>
<accession>A0ABW8BNX4</accession>
<evidence type="ECO:0000313" key="3">
    <source>
        <dbReference type="Proteomes" id="UP001614264"/>
    </source>
</evidence>
<keyword evidence="3" id="KW-1185">Reference proteome</keyword>
<reference evidence="2 3" key="1">
    <citation type="submission" date="2024-07" db="EMBL/GenBank/DDBJ databases">
        <title>Whole genome sequencing of Prodigiosin pigment-producing Streptomyces salinarius isolated from rhizosphere soil of Arachis hypogaea.</title>
        <authorList>
            <person name="Vidhya A."/>
            <person name="Ramya S."/>
        </authorList>
    </citation>
    <scope>NUCLEOTIDE SEQUENCE [LARGE SCALE GENOMIC DNA]</scope>
    <source>
        <strain evidence="2 3">VRMG2420</strain>
    </source>
</reference>
<dbReference type="EMBL" id="JBITPR010000063">
    <property type="protein sequence ID" value="MFI7875781.1"/>
    <property type="molecule type" value="Genomic_DNA"/>
</dbReference>
<organism evidence="2 3">
    <name type="scientific">Streptomyces salinarius</name>
    <dbReference type="NCBI Taxonomy" id="2762598"/>
    <lineage>
        <taxon>Bacteria</taxon>
        <taxon>Bacillati</taxon>
        <taxon>Actinomycetota</taxon>
        <taxon>Actinomycetes</taxon>
        <taxon>Kitasatosporales</taxon>
        <taxon>Streptomycetaceae</taxon>
        <taxon>Streptomyces</taxon>
    </lineage>
</organism>
<dbReference type="Proteomes" id="UP001614264">
    <property type="component" value="Unassembled WGS sequence"/>
</dbReference>
<feature type="region of interest" description="Disordered" evidence="1">
    <location>
        <begin position="52"/>
        <end position="74"/>
    </location>
</feature>